<dbReference type="Pfam" id="PF01351">
    <property type="entry name" value="RNase_HII"/>
    <property type="match status" value="1"/>
</dbReference>
<evidence type="ECO:0000256" key="3">
    <source>
        <dbReference type="ARBA" id="ARBA00004065"/>
    </source>
</evidence>
<comment type="similarity">
    <text evidence="5 14 16">Belongs to the RNase HII family.</text>
</comment>
<sequence>MKFALVKEYVLNFQNGHDIKTSKLEFIELIKMLSDDSRKNVNKLGEKLEKFIITYEAEINRVKNMYLFDKSFGNFKYVAGVDEVGRGPLAGPIVSAAVILDLDYMDDGELMLYINDSKKLSPEKRNYLSEIIKSKAVSYNISVIDNKEIDRKGIGWCNQEVFRRACHGLDRKPNLVLSDGYLIKDFDIENKSVIKGDTKSASIACASILAKVYRDKIMEDYHQYYPEYKFCKNVGYGTEEHVQAIKKIGITEIHRKSFLTNILNK</sequence>
<evidence type="ECO:0000256" key="15">
    <source>
        <dbReference type="PROSITE-ProRule" id="PRU01319"/>
    </source>
</evidence>
<proteinExistence type="inferred from homology"/>
<comment type="cofactor">
    <cofactor evidence="2">
        <name>Mg(2+)</name>
        <dbReference type="ChEBI" id="CHEBI:18420"/>
    </cofactor>
</comment>
<keyword evidence="8 14" id="KW-0963">Cytoplasm</keyword>
<dbReference type="GO" id="GO:0004523">
    <property type="term" value="F:RNA-DNA hybrid ribonuclease activity"/>
    <property type="evidence" value="ECO:0007669"/>
    <property type="project" value="UniProtKB-UniRule"/>
</dbReference>
<name>A0A6M0H116_9CLOT</name>
<comment type="caution">
    <text evidence="18">The sequence shown here is derived from an EMBL/GenBank/DDBJ whole genome shotgun (WGS) entry which is preliminary data.</text>
</comment>
<organism evidence="18 19">
    <name type="scientific">Clostridium senegalense</name>
    <dbReference type="NCBI Taxonomy" id="1465809"/>
    <lineage>
        <taxon>Bacteria</taxon>
        <taxon>Bacillati</taxon>
        <taxon>Bacillota</taxon>
        <taxon>Clostridia</taxon>
        <taxon>Eubacteriales</taxon>
        <taxon>Clostridiaceae</taxon>
        <taxon>Clostridium</taxon>
    </lineage>
</organism>
<evidence type="ECO:0000256" key="6">
    <source>
        <dbReference type="ARBA" id="ARBA00012180"/>
    </source>
</evidence>
<dbReference type="GO" id="GO:0006298">
    <property type="term" value="P:mismatch repair"/>
    <property type="evidence" value="ECO:0007669"/>
    <property type="project" value="TreeGrafter"/>
</dbReference>
<dbReference type="Proteomes" id="UP000481872">
    <property type="component" value="Unassembled WGS sequence"/>
</dbReference>
<evidence type="ECO:0000256" key="5">
    <source>
        <dbReference type="ARBA" id="ARBA00007383"/>
    </source>
</evidence>
<feature type="binding site" evidence="14 15">
    <location>
        <position position="82"/>
    </location>
    <ligand>
        <name>a divalent metal cation</name>
        <dbReference type="ChEBI" id="CHEBI:60240"/>
    </ligand>
</feature>
<dbReference type="InterPro" id="IPR001352">
    <property type="entry name" value="RNase_HII/HIII"/>
</dbReference>
<comment type="cofactor">
    <cofactor evidence="14 15">
        <name>Mn(2+)</name>
        <dbReference type="ChEBI" id="CHEBI:29035"/>
    </cofactor>
    <cofactor evidence="14 15">
        <name>Mg(2+)</name>
        <dbReference type="ChEBI" id="CHEBI:18420"/>
    </cofactor>
    <text evidence="14 15">Manganese or magnesium. Binds 1 divalent metal ion per monomer in the absence of substrate. May bind a second metal ion after substrate binding.</text>
</comment>
<gene>
    <name evidence="14" type="primary">rnhB</name>
    <name evidence="18" type="ORF">G3M99_00350</name>
</gene>
<evidence type="ECO:0000256" key="10">
    <source>
        <dbReference type="ARBA" id="ARBA00022723"/>
    </source>
</evidence>
<dbReference type="NCBIfam" id="NF000595">
    <property type="entry name" value="PRK00015.1-3"/>
    <property type="match status" value="1"/>
</dbReference>
<feature type="binding site" evidence="14 15">
    <location>
        <position position="83"/>
    </location>
    <ligand>
        <name>a divalent metal cation</name>
        <dbReference type="ChEBI" id="CHEBI:60240"/>
    </ligand>
</feature>
<dbReference type="GO" id="GO:0003723">
    <property type="term" value="F:RNA binding"/>
    <property type="evidence" value="ECO:0007669"/>
    <property type="project" value="UniProtKB-UniRule"/>
</dbReference>
<dbReference type="RefSeq" id="WP_157450854.1">
    <property type="nucleotide sequence ID" value="NZ_JAAGPU010000001.1"/>
</dbReference>
<keyword evidence="9 14" id="KW-0540">Nuclease</keyword>
<dbReference type="CDD" id="cd07182">
    <property type="entry name" value="RNase_HII_bacteria_HII_like"/>
    <property type="match status" value="1"/>
</dbReference>
<dbReference type="NCBIfam" id="NF000594">
    <property type="entry name" value="PRK00015.1-1"/>
    <property type="match status" value="1"/>
</dbReference>
<comment type="catalytic activity">
    <reaction evidence="1 14 15 16">
        <text>Endonucleolytic cleavage to 5'-phosphomonoester.</text>
        <dbReference type="EC" id="3.1.26.4"/>
    </reaction>
</comment>
<dbReference type="EMBL" id="JAAGPU010000001">
    <property type="protein sequence ID" value="NEU03322.1"/>
    <property type="molecule type" value="Genomic_DNA"/>
</dbReference>
<evidence type="ECO:0000256" key="1">
    <source>
        <dbReference type="ARBA" id="ARBA00000077"/>
    </source>
</evidence>
<dbReference type="GO" id="GO:0043137">
    <property type="term" value="P:DNA replication, removal of RNA primer"/>
    <property type="evidence" value="ECO:0007669"/>
    <property type="project" value="TreeGrafter"/>
</dbReference>
<dbReference type="PROSITE" id="PS51975">
    <property type="entry name" value="RNASE_H_2"/>
    <property type="match status" value="1"/>
</dbReference>
<keyword evidence="10 14" id="KW-0479">Metal-binding</keyword>
<dbReference type="InterPro" id="IPR012337">
    <property type="entry name" value="RNaseH-like_sf"/>
</dbReference>
<dbReference type="EC" id="3.1.26.4" evidence="6 14"/>
<evidence type="ECO:0000256" key="8">
    <source>
        <dbReference type="ARBA" id="ARBA00022490"/>
    </source>
</evidence>
<keyword evidence="13 14" id="KW-0464">Manganese</keyword>
<evidence type="ECO:0000256" key="12">
    <source>
        <dbReference type="ARBA" id="ARBA00022801"/>
    </source>
</evidence>
<evidence type="ECO:0000256" key="9">
    <source>
        <dbReference type="ARBA" id="ARBA00022722"/>
    </source>
</evidence>
<dbReference type="Gene3D" id="3.30.420.10">
    <property type="entry name" value="Ribonuclease H-like superfamily/Ribonuclease H"/>
    <property type="match status" value="1"/>
</dbReference>
<feature type="domain" description="RNase H type-2" evidence="17">
    <location>
        <begin position="76"/>
        <end position="265"/>
    </location>
</feature>
<evidence type="ECO:0000256" key="11">
    <source>
        <dbReference type="ARBA" id="ARBA00022759"/>
    </source>
</evidence>
<dbReference type="SUPFAM" id="SSF53098">
    <property type="entry name" value="Ribonuclease H-like"/>
    <property type="match status" value="1"/>
</dbReference>
<evidence type="ECO:0000256" key="14">
    <source>
        <dbReference type="HAMAP-Rule" id="MF_00052"/>
    </source>
</evidence>
<dbReference type="PANTHER" id="PTHR10954:SF18">
    <property type="entry name" value="RIBONUCLEASE HII"/>
    <property type="match status" value="1"/>
</dbReference>
<keyword evidence="11 14" id="KW-0255">Endonuclease</keyword>
<evidence type="ECO:0000256" key="16">
    <source>
        <dbReference type="RuleBase" id="RU003515"/>
    </source>
</evidence>
<dbReference type="InterPro" id="IPR024567">
    <property type="entry name" value="RNase_HII/HIII_dom"/>
</dbReference>
<accession>A0A6M0H116</accession>
<evidence type="ECO:0000256" key="2">
    <source>
        <dbReference type="ARBA" id="ARBA00001946"/>
    </source>
</evidence>
<dbReference type="GO" id="GO:0005737">
    <property type="term" value="C:cytoplasm"/>
    <property type="evidence" value="ECO:0007669"/>
    <property type="project" value="UniProtKB-SubCell"/>
</dbReference>
<dbReference type="GO" id="GO:0032299">
    <property type="term" value="C:ribonuclease H2 complex"/>
    <property type="evidence" value="ECO:0007669"/>
    <property type="project" value="TreeGrafter"/>
</dbReference>
<keyword evidence="19" id="KW-1185">Reference proteome</keyword>
<dbReference type="AlphaFoldDB" id="A0A6M0H116"/>
<evidence type="ECO:0000256" key="4">
    <source>
        <dbReference type="ARBA" id="ARBA00004496"/>
    </source>
</evidence>
<dbReference type="InterPro" id="IPR036397">
    <property type="entry name" value="RNaseH_sf"/>
</dbReference>
<evidence type="ECO:0000313" key="18">
    <source>
        <dbReference type="EMBL" id="NEU03322.1"/>
    </source>
</evidence>
<feature type="binding site" evidence="14 15">
    <location>
        <position position="179"/>
    </location>
    <ligand>
        <name>a divalent metal cation</name>
        <dbReference type="ChEBI" id="CHEBI:60240"/>
    </ligand>
</feature>
<dbReference type="InterPro" id="IPR022898">
    <property type="entry name" value="RNase_HII"/>
</dbReference>
<reference evidence="18 19" key="1">
    <citation type="submission" date="2020-02" db="EMBL/GenBank/DDBJ databases">
        <title>Genome assembly of a novel Clostridium senegalense strain.</title>
        <authorList>
            <person name="Gupta T.B."/>
            <person name="Jauregui R."/>
            <person name="Maclean P."/>
            <person name="Nawarathana A."/>
            <person name="Brightwell G."/>
        </authorList>
    </citation>
    <scope>NUCLEOTIDE SEQUENCE [LARGE SCALE GENOMIC DNA]</scope>
    <source>
        <strain evidence="18 19">AGRFS4</strain>
    </source>
</reference>
<comment type="subcellular location">
    <subcellularLocation>
        <location evidence="4 14">Cytoplasm</location>
    </subcellularLocation>
</comment>
<comment type="function">
    <text evidence="3 14 16">Endonuclease that specifically degrades the RNA of RNA-DNA hybrids.</text>
</comment>
<protein>
    <recommendedName>
        <fullName evidence="7 14">Ribonuclease HII</fullName>
        <shortName evidence="14">RNase HII</shortName>
        <ecNumber evidence="6 14">3.1.26.4</ecNumber>
    </recommendedName>
</protein>
<evidence type="ECO:0000313" key="19">
    <source>
        <dbReference type="Proteomes" id="UP000481872"/>
    </source>
</evidence>
<dbReference type="GO" id="GO:0030145">
    <property type="term" value="F:manganese ion binding"/>
    <property type="evidence" value="ECO:0007669"/>
    <property type="project" value="UniProtKB-UniRule"/>
</dbReference>
<evidence type="ECO:0000256" key="7">
    <source>
        <dbReference type="ARBA" id="ARBA00019179"/>
    </source>
</evidence>
<evidence type="ECO:0000256" key="13">
    <source>
        <dbReference type="ARBA" id="ARBA00023211"/>
    </source>
</evidence>
<keyword evidence="12 14" id="KW-0378">Hydrolase</keyword>
<dbReference type="PANTHER" id="PTHR10954">
    <property type="entry name" value="RIBONUCLEASE H2 SUBUNIT A"/>
    <property type="match status" value="1"/>
</dbReference>
<dbReference type="HAMAP" id="MF_00052_B">
    <property type="entry name" value="RNase_HII_B"/>
    <property type="match status" value="1"/>
</dbReference>
<evidence type="ECO:0000259" key="17">
    <source>
        <dbReference type="PROSITE" id="PS51975"/>
    </source>
</evidence>